<name>A0A095GKZ2_BURPE</name>
<evidence type="ECO:0000313" key="7">
    <source>
        <dbReference type="EMBL" id="PJO66111.1"/>
    </source>
</evidence>
<feature type="domain" description="HTH luxR-type" evidence="4">
    <location>
        <begin position="143"/>
        <end position="208"/>
    </location>
</feature>
<dbReference type="SUPFAM" id="SSF46894">
    <property type="entry name" value="C-terminal effector domain of the bipartite response regulators"/>
    <property type="match status" value="1"/>
</dbReference>
<evidence type="ECO:0000313" key="9">
    <source>
        <dbReference type="Proteomes" id="UP000231878"/>
    </source>
</evidence>
<evidence type="ECO:0000313" key="8">
    <source>
        <dbReference type="Proteomes" id="UP000030475"/>
    </source>
</evidence>
<evidence type="ECO:0000313" key="6">
    <source>
        <dbReference type="EMBL" id="KGX08156.1"/>
    </source>
</evidence>
<dbReference type="OMA" id="RVEIAMW"/>
<dbReference type="KEGG" id="but:X994_1202"/>
<protein>
    <submittedName>
        <fullName evidence="6">Bacterial regulatory s, luxR family protein</fullName>
    </submittedName>
    <submittedName>
        <fullName evidence="7">DNA-binding response regulator</fullName>
    </submittedName>
</protein>
<dbReference type="SUPFAM" id="SSF52172">
    <property type="entry name" value="CheY-like"/>
    <property type="match status" value="1"/>
</dbReference>
<dbReference type="Proteomes" id="UP000030475">
    <property type="component" value="Unassembled WGS sequence"/>
</dbReference>
<evidence type="ECO:0000259" key="4">
    <source>
        <dbReference type="PROSITE" id="PS50043"/>
    </source>
</evidence>
<dbReference type="Pfam" id="PF00072">
    <property type="entry name" value="Response_reg"/>
    <property type="match status" value="1"/>
</dbReference>
<dbReference type="Gene3D" id="3.40.50.2300">
    <property type="match status" value="1"/>
</dbReference>
<dbReference type="PROSITE" id="PS50043">
    <property type="entry name" value="HTH_LUXR_2"/>
    <property type="match status" value="1"/>
</dbReference>
<dbReference type="eggNOG" id="COG2197">
    <property type="taxonomic scope" value="Bacteria"/>
</dbReference>
<dbReference type="CDD" id="cd17535">
    <property type="entry name" value="REC_NarL-like"/>
    <property type="match status" value="1"/>
</dbReference>
<dbReference type="InterPro" id="IPR016032">
    <property type="entry name" value="Sig_transdc_resp-reg_C-effctor"/>
</dbReference>
<dbReference type="InterPro" id="IPR058245">
    <property type="entry name" value="NreC/VraR/RcsB-like_REC"/>
</dbReference>
<dbReference type="InterPro" id="IPR036388">
    <property type="entry name" value="WH-like_DNA-bd_sf"/>
</dbReference>
<keyword evidence="1 3" id="KW-0597">Phosphoprotein</keyword>
<dbReference type="EMBL" id="PHRB01000009">
    <property type="protein sequence ID" value="PJO66111.1"/>
    <property type="molecule type" value="Genomic_DNA"/>
</dbReference>
<dbReference type="AlphaFoldDB" id="A0A095GKZ2"/>
<proteinExistence type="predicted"/>
<evidence type="ECO:0000259" key="5">
    <source>
        <dbReference type="PROSITE" id="PS50110"/>
    </source>
</evidence>
<accession>A0A095GKZ2</accession>
<dbReference type="Proteomes" id="UP000231878">
    <property type="component" value="Unassembled WGS sequence"/>
</dbReference>
<reference evidence="7 9" key="2">
    <citation type="submission" date="2017-11" db="EMBL/GenBank/DDBJ databases">
        <title>Molecular characterization of Burkholderia pseudomallei and closely related isolates from Vietnam.</title>
        <authorList>
            <person name="Ustinov D.V."/>
            <person name="Antonov A.S."/>
            <person name="Avdusheva E.F."/>
            <person name="Shpak I.M."/>
            <person name="Zakharova I.B."/>
            <person name="Thi L.A."/>
            <person name="Teteryatnikova N."/>
            <person name="Lopasteyskaya Y.A."/>
            <person name="Kuzyutina J.A."/>
            <person name="Ngo T.N."/>
            <person name="Victorov D.V."/>
        </authorList>
    </citation>
    <scope>NUCLEOTIDE SEQUENCE [LARGE SCALE GENOMIC DNA]</scope>
    <source>
        <strain evidence="7 9">V1512</strain>
    </source>
</reference>
<dbReference type="SMART" id="SM00421">
    <property type="entry name" value="HTH_LUXR"/>
    <property type="match status" value="1"/>
</dbReference>
<dbReference type="RefSeq" id="WP_004192810.1">
    <property type="nucleotide sequence ID" value="NZ_AP028071.1"/>
</dbReference>
<dbReference type="InterPro" id="IPR000792">
    <property type="entry name" value="Tscrpt_reg_LuxR_C"/>
</dbReference>
<dbReference type="GO" id="GO:0003677">
    <property type="term" value="F:DNA binding"/>
    <property type="evidence" value="ECO:0007669"/>
    <property type="project" value="UniProtKB-KW"/>
</dbReference>
<feature type="domain" description="Response regulatory" evidence="5">
    <location>
        <begin position="4"/>
        <end position="123"/>
    </location>
</feature>
<dbReference type="PRINTS" id="PR00038">
    <property type="entry name" value="HTHLUXR"/>
</dbReference>
<dbReference type="CDD" id="cd06170">
    <property type="entry name" value="LuxR_C_like"/>
    <property type="match status" value="1"/>
</dbReference>
<comment type="caution">
    <text evidence="6">The sequence shown here is derived from an EMBL/GenBank/DDBJ whole genome shotgun (WGS) entry which is preliminary data.</text>
</comment>
<dbReference type="GO" id="GO:0006355">
    <property type="term" value="P:regulation of DNA-templated transcription"/>
    <property type="evidence" value="ECO:0007669"/>
    <property type="project" value="InterPro"/>
</dbReference>
<dbReference type="InterPro" id="IPR011006">
    <property type="entry name" value="CheY-like_superfamily"/>
</dbReference>
<dbReference type="PROSITE" id="PS50110">
    <property type="entry name" value="RESPONSE_REGULATORY"/>
    <property type="match status" value="1"/>
</dbReference>
<dbReference type="InterPro" id="IPR039420">
    <property type="entry name" value="WalR-like"/>
</dbReference>
<dbReference type="SMART" id="SM00448">
    <property type="entry name" value="REC"/>
    <property type="match status" value="1"/>
</dbReference>
<dbReference type="PANTHER" id="PTHR43214:SF17">
    <property type="entry name" value="TRANSCRIPTIONAL REGULATORY PROTEIN RCSB"/>
    <property type="match status" value="1"/>
</dbReference>
<dbReference type="GeneID" id="93059964"/>
<dbReference type="Gene3D" id="1.10.10.10">
    <property type="entry name" value="Winged helix-like DNA-binding domain superfamily/Winged helix DNA-binding domain"/>
    <property type="match status" value="1"/>
</dbReference>
<reference evidence="6 8" key="1">
    <citation type="submission" date="2014-08" db="EMBL/GenBank/DDBJ databases">
        <authorList>
            <person name="Bunnell A."/>
            <person name="Chain P.S."/>
            <person name="Chertkov O."/>
            <person name="Currie B.J."/>
            <person name="Daligault H.E."/>
            <person name="Davenport K.W."/>
            <person name="Davis C."/>
            <person name="Gleasner C.D."/>
            <person name="Johnson S.L."/>
            <person name="Kaestli M."/>
            <person name="Koren S."/>
            <person name="Kunde Y.A."/>
            <person name="Mayo M."/>
            <person name="McMurry K.K."/>
            <person name="Price E.P."/>
            <person name="Reitenga K.G."/>
            <person name="Robison R."/>
            <person name="Rosovitz M.J."/>
            <person name="Sarovich D.S."/>
            <person name="Teshima H."/>
        </authorList>
    </citation>
    <scope>NUCLEOTIDE SEQUENCE [LARGE SCALE GENOMIC DNA]</scope>
    <source>
        <strain evidence="6 8">MSHR44</strain>
    </source>
</reference>
<organism evidence="6 8">
    <name type="scientific">Burkholderia pseudomallei</name>
    <name type="common">Pseudomonas pseudomallei</name>
    <dbReference type="NCBI Taxonomy" id="28450"/>
    <lineage>
        <taxon>Bacteria</taxon>
        <taxon>Pseudomonadati</taxon>
        <taxon>Pseudomonadota</taxon>
        <taxon>Betaproteobacteria</taxon>
        <taxon>Burkholderiales</taxon>
        <taxon>Burkholderiaceae</taxon>
        <taxon>Burkholderia</taxon>
        <taxon>pseudomallei group</taxon>
    </lineage>
</organism>
<dbReference type="GO" id="GO:0000160">
    <property type="term" value="P:phosphorelay signal transduction system"/>
    <property type="evidence" value="ECO:0007669"/>
    <property type="project" value="InterPro"/>
</dbReference>
<keyword evidence="2 7" id="KW-0238">DNA-binding</keyword>
<evidence type="ECO:0000256" key="2">
    <source>
        <dbReference type="ARBA" id="ARBA00023125"/>
    </source>
</evidence>
<dbReference type="Pfam" id="PF00196">
    <property type="entry name" value="GerE"/>
    <property type="match status" value="1"/>
</dbReference>
<dbReference type="EMBL" id="JQIM01000010">
    <property type="protein sequence ID" value="KGX08156.1"/>
    <property type="molecule type" value="Genomic_DNA"/>
</dbReference>
<dbReference type="PANTHER" id="PTHR43214">
    <property type="entry name" value="TWO-COMPONENT RESPONSE REGULATOR"/>
    <property type="match status" value="1"/>
</dbReference>
<evidence type="ECO:0000256" key="3">
    <source>
        <dbReference type="PROSITE-ProRule" id="PRU00169"/>
    </source>
</evidence>
<feature type="modified residue" description="4-aspartylphosphate" evidence="3">
    <location>
        <position position="55"/>
    </location>
</feature>
<dbReference type="OrthoDB" id="8585266at2"/>
<sequence>MSVQVLIADDHPLVLLGVRHMLAGMGDVSIVGEAHDPAGLLALLAATPCDIVITDFAMPEQPAADGLAMLTAIRDGYPSVRVIVLTMLDNPVLMHTMRQAGALAVLSKRGDLDELPRALAAVYQGRPFVGTHAGAAGGGAMRGTDAPRQLSPREIEVVRLCATGMTMTDIANRYGRSIKTVSTHKHNAMGKLGLKSDVDLFMYATENGLV</sequence>
<evidence type="ECO:0000256" key="1">
    <source>
        <dbReference type="ARBA" id="ARBA00022553"/>
    </source>
</evidence>
<dbReference type="InterPro" id="IPR001789">
    <property type="entry name" value="Sig_transdc_resp-reg_receiver"/>
</dbReference>
<gene>
    <name evidence="7" type="ORF">CWD88_11605</name>
    <name evidence="6" type="ORF">Y036_488</name>
</gene>